<dbReference type="SUPFAM" id="SSF48452">
    <property type="entry name" value="TPR-like"/>
    <property type="match status" value="1"/>
</dbReference>
<dbReference type="EMBL" id="JWZT01002700">
    <property type="protein sequence ID" value="KII68830.1"/>
    <property type="molecule type" value="Genomic_DNA"/>
</dbReference>
<name>A0A0C2MXC5_THEKT</name>
<dbReference type="Gene3D" id="1.25.40.10">
    <property type="entry name" value="Tetratricopeptide repeat domain"/>
    <property type="match status" value="1"/>
</dbReference>
<evidence type="ECO:0000313" key="1">
    <source>
        <dbReference type="EMBL" id="KII68830.1"/>
    </source>
</evidence>
<evidence type="ECO:0000313" key="2">
    <source>
        <dbReference type="Proteomes" id="UP000031668"/>
    </source>
</evidence>
<evidence type="ECO:0008006" key="3">
    <source>
        <dbReference type="Google" id="ProtNLM"/>
    </source>
</evidence>
<comment type="caution">
    <text evidence="1">The sequence shown here is derived from an EMBL/GenBank/DDBJ whole genome shotgun (WGS) entry which is preliminary data.</text>
</comment>
<dbReference type="Pfam" id="PF14938">
    <property type="entry name" value="SNAP"/>
    <property type="match status" value="1"/>
</dbReference>
<dbReference type="AlphaFoldDB" id="A0A0C2MXC5"/>
<protein>
    <recommendedName>
        <fullName evidence="3">Alpha-soluble NSF attachment protein</fullName>
    </recommendedName>
</protein>
<dbReference type="InterPro" id="IPR011990">
    <property type="entry name" value="TPR-like_helical_dom_sf"/>
</dbReference>
<dbReference type="Proteomes" id="UP000031668">
    <property type="component" value="Unassembled WGS sequence"/>
</dbReference>
<accession>A0A0C2MXC5</accession>
<gene>
    <name evidence="1" type="ORF">RF11_03035</name>
</gene>
<reference evidence="1 2" key="1">
    <citation type="journal article" date="2014" name="Genome Biol. Evol.">
        <title>The genome of the myxosporean Thelohanellus kitauei shows adaptations to nutrient acquisition within its fish host.</title>
        <authorList>
            <person name="Yang Y."/>
            <person name="Xiong J."/>
            <person name="Zhou Z."/>
            <person name="Huo F."/>
            <person name="Miao W."/>
            <person name="Ran C."/>
            <person name="Liu Y."/>
            <person name="Zhang J."/>
            <person name="Feng J."/>
            <person name="Wang M."/>
            <person name="Wang M."/>
            <person name="Wang L."/>
            <person name="Yao B."/>
        </authorList>
    </citation>
    <scope>NUCLEOTIDE SEQUENCE [LARGE SCALE GENOMIC DNA]</scope>
    <source>
        <strain evidence="1">Wuqing</strain>
    </source>
</reference>
<organism evidence="1 2">
    <name type="scientific">Thelohanellus kitauei</name>
    <name type="common">Myxosporean</name>
    <dbReference type="NCBI Taxonomy" id="669202"/>
    <lineage>
        <taxon>Eukaryota</taxon>
        <taxon>Metazoa</taxon>
        <taxon>Cnidaria</taxon>
        <taxon>Myxozoa</taxon>
        <taxon>Myxosporea</taxon>
        <taxon>Bivalvulida</taxon>
        <taxon>Platysporina</taxon>
        <taxon>Myxobolidae</taxon>
        <taxon>Thelohanellus</taxon>
    </lineage>
</organism>
<proteinExistence type="predicted"/>
<sequence length="153" mass="18295">MNELIMEIKILSANATKSKYAQMFEEAGKAYYDIARRKEVYLRLYDEALAHYEEAARCYIQIKSSSAMDCYHRIIGIMVKDYRIDLAIYLCFEYGYTCRTIFGDLEKMEEFYKKGEEIRIEYQILHKCVRTKSDLAKYKKDKKKALSDYERVF</sequence>
<keyword evidence="2" id="KW-1185">Reference proteome</keyword>